<feature type="region of interest" description="Disordered" evidence="1">
    <location>
        <begin position="470"/>
        <end position="502"/>
    </location>
</feature>
<protein>
    <recommendedName>
        <fullName evidence="2">DUF4283 domain-containing protein</fullName>
    </recommendedName>
</protein>
<gene>
    <name evidence="3" type="ORF">EZV62_015742</name>
</gene>
<dbReference type="PANTHER" id="PTHR31286:SF167">
    <property type="entry name" value="OS09G0268800 PROTEIN"/>
    <property type="match status" value="1"/>
</dbReference>
<reference evidence="4" key="1">
    <citation type="journal article" date="2019" name="Gigascience">
        <title>De novo genome assembly of the endangered Acer yangbiense, a plant species with extremely small populations endemic to Yunnan Province, China.</title>
        <authorList>
            <person name="Yang J."/>
            <person name="Wariss H.M."/>
            <person name="Tao L."/>
            <person name="Zhang R."/>
            <person name="Yun Q."/>
            <person name="Hollingsworth P."/>
            <person name="Dao Z."/>
            <person name="Luo G."/>
            <person name="Guo H."/>
            <person name="Ma Y."/>
            <person name="Sun W."/>
        </authorList>
    </citation>
    <scope>NUCLEOTIDE SEQUENCE [LARGE SCALE GENOMIC DNA]</scope>
    <source>
        <strain evidence="4">cv. Malutang</strain>
    </source>
</reference>
<name>A0A5C7HLP2_9ROSI</name>
<dbReference type="EMBL" id="VAHF01000007">
    <property type="protein sequence ID" value="TXG57913.1"/>
    <property type="molecule type" value="Genomic_DNA"/>
</dbReference>
<organism evidence="3 4">
    <name type="scientific">Acer yangbiense</name>
    <dbReference type="NCBI Taxonomy" id="1000413"/>
    <lineage>
        <taxon>Eukaryota</taxon>
        <taxon>Viridiplantae</taxon>
        <taxon>Streptophyta</taxon>
        <taxon>Embryophyta</taxon>
        <taxon>Tracheophyta</taxon>
        <taxon>Spermatophyta</taxon>
        <taxon>Magnoliopsida</taxon>
        <taxon>eudicotyledons</taxon>
        <taxon>Gunneridae</taxon>
        <taxon>Pentapetalae</taxon>
        <taxon>rosids</taxon>
        <taxon>malvids</taxon>
        <taxon>Sapindales</taxon>
        <taxon>Sapindaceae</taxon>
        <taxon>Hippocastanoideae</taxon>
        <taxon>Acereae</taxon>
        <taxon>Acer</taxon>
    </lineage>
</organism>
<dbReference type="OrthoDB" id="1750606at2759"/>
<dbReference type="Pfam" id="PF14111">
    <property type="entry name" value="DUF4283"/>
    <property type="match status" value="1"/>
</dbReference>
<dbReference type="PANTHER" id="PTHR31286">
    <property type="entry name" value="GLYCINE-RICH CELL WALL STRUCTURAL PROTEIN 1.8-LIKE"/>
    <property type="match status" value="1"/>
</dbReference>
<feature type="compositionally biased region" description="Polar residues" evidence="1">
    <location>
        <begin position="492"/>
        <end position="502"/>
    </location>
</feature>
<dbReference type="Proteomes" id="UP000323000">
    <property type="component" value="Chromosome 7"/>
</dbReference>
<evidence type="ECO:0000313" key="3">
    <source>
        <dbReference type="EMBL" id="TXG57913.1"/>
    </source>
</evidence>
<evidence type="ECO:0000259" key="2">
    <source>
        <dbReference type="Pfam" id="PF14111"/>
    </source>
</evidence>
<dbReference type="AlphaFoldDB" id="A0A5C7HLP2"/>
<feature type="compositionally biased region" description="Polar residues" evidence="1">
    <location>
        <begin position="403"/>
        <end position="412"/>
    </location>
</feature>
<keyword evidence="4" id="KW-1185">Reference proteome</keyword>
<dbReference type="InterPro" id="IPR040256">
    <property type="entry name" value="At4g02000-like"/>
</dbReference>
<comment type="caution">
    <text evidence="3">The sequence shown here is derived from an EMBL/GenBank/DDBJ whole genome shotgun (WGS) entry which is preliminary data.</text>
</comment>
<proteinExistence type="predicted"/>
<evidence type="ECO:0000313" key="4">
    <source>
        <dbReference type="Proteomes" id="UP000323000"/>
    </source>
</evidence>
<accession>A0A5C7HLP2</accession>
<sequence length="502" mass="55779">MDSDEIASLCESLSISSRDGPIQLLNDKLMVEAKQRLSLCIVGKILSSKRVNRDAFMRVIGKIWQVRKGMDIESIIGNTFTFHFKDAYDLERVLFGGPWSFDNALLAMEKPKGKETIESLRFNKADFWVQIHQVPILWKFMRVRVRVNIEKSLTCCLRVDILGDGVITTMIIRYKRLPNHCFKCGMVNHITPECTETEPIPIVNGKANFLFGLWLRASGAIRKLNFQNQKGLSFFPVNEGGFRRFDRGKGDRMQMPMNGAREEGVIYDAITSIAESSGSPKIDQMAGDMMEAGDKGVTEVELGSLPIVSGTQMQSEVIKELMSNGTEKGVINAEEVEEETCRPSMLGECEMASDLISTGQVYTPQCDGSDPKVQKVVGKLNLECLEPISPIGPTVNPVEEDSSSNFSKPSQHTIKEESGQDPGPIANRVRGVKFGGKRLINPRIENQGSVEKITEFQIGKRKIEEVASISNLGSKKSKRLGNSYDEEDSVSKCGSSVNRSNY</sequence>
<dbReference type="InterPro" id="IPR025558">
    <property type="entry name" value="DUF4283"/>
</dbReference>
<feature type="region of interest" description="Disordered" evidence="1">
    <location>
        <begin position="391"/>
        <end position="427"/>
    </location>
</feature>
<feature type="domain" description="DUF4283" evidence="2">
    <location>
        <begin position="34"/>
        <end position="110"/>
    </location>
</feature>
<evidence type="ECO:0000256" key="1">
    <source>
        <dbReference type="SAM" id="MobiDB-lite"/>
    </source>
</evidence>